<feature type="domain" description="Glabrous enhancer-binding protein-like DBD" evidence="3">
    <location>
        <begin position="42"/>
        <end position="130"/>
    </location>
</feature>
<dbReference type="PANTHER" id="PTHR31662:SF1">
    <property type="entry name" value="OS01G0249900 PROTEIN"/>
    <property type="match status" value="1"/>
</dbReference>
<dbReference type="OrthoDB" id="661680at2759"/>
<gene>
    <name evidence="4" type="ORF">BVC80_9057g58</name>
</gene>
<comment type="caution">
    <text evidence="4">The sequence shown here is derived from an EMBL/GenBank/DDBJ whole genome shotgun (WGS) entry which is preliminary data.</text>
</comment>
<dbReference type="InterPro" id="IPR053932">
    <property type="entry name" value="GeBP-like_DBD"/>
</dbReference>
<dbReference type="GO" id="GO:0006355">
    <property type="term" value="P:regulation of DNA-templated transcription"/>
    <property type="evidence" value="ECO:0007669"/>
    <property type="project" value="InterPro"/>
</dbReference>
<comment type="similarity">
    <text evidence="1">Belongs to the GeBP family.</text>
</comment>
<proteinExistence type="inferred from homology"/>
<dbReference type="Pfam" id="PF04504">
    <property type="entry name" value="GeBP-like_DBD"/>
    <property type="match status" value="1"/>
</dbReference>
<dbReference type="GO" id="GO:0005634">
    <property type="term" value="C:nucleus"/>
    <property type="evidence" value="ECO:0007669"/>
    <property type="project" value="TreeGrafter"/>
</dbReference>
<feature type="compositionally biased region" description="Basic and acidic residues" evidence="2">
    <location>
        <begin position="15"/>
        <end position="40"/>
    </location>
</feature>
<dbReference type="InterPro" id="IPR007592">
    <property type="entry name" value="GEBP"/>
</dbReference>
<feature type="region of interest" description="Disordered" evidence="2">
    <location>
        <begin position="131"/>
        <end position="156"/>
    </location>
</feature>
<evidence type="ECO:0000256" key="2">
    <source>
        <dbReference type="SAM" id="MobiDB-lite"/>
    </source>
</evidence>
<organism evidence="4 5">
    <name type="scientific">Macleaya cordata</name>
    <name type="common">Five-seeded plume-poppy</name>
    <name type="synonym">Bocconia cordata</name>
    <dbReference type="NCBI Taxonomy" id="56857"/>
    <lineage>
        <taxon>Eukaryota</taxon>
        <taxon>Viridiplantae</taxon>
        <taxon>Streptophyta</taxon>
        <taxon>Embryophyta</taxon>
        <taxon>Tracheophyta</taxon>
        <taxon>Spermatophyta</taxon>
        <taxon>Magnoliopsida</taxon>
        <taxon>Ranunculales</taxon>
        <taxon>Papaveraceae</taxon>
        <taxon>Papaveroideae</taxon>
        <taxon>Macleaya</taxon>
    </lineage>
</organism>
<dbReference type="AlphaFoldDB" id="A0A200R9U5"/>
<dbReference type="InParanoid" id="A0A200R9U5"/>
<sequence>MSTVAEVPSKRKKLSSGEKHRESSPESPEKKPTPSSDRKPRFQRVFSEEDEIHLLKAFLEITQQSPNPATAAPLLYERVGKSLSGEINQTQLIEKLRKLRQKYTKQVVDKLWIKNPHEREIFEISNKIWGENPSQRNSKGSPKASRRASAKKKAEPKDVLADVENEEFQTLPVVSVDLEKNYSFLMEEVAQFHGNALFKEGLKCLDGSELGRFNERWRLQQIAEAEISAQRAELIHEQTKLILEAVASSSQN</sequence>
<dbReference type="OMA" id="LGRCKKK"/>
<evidence type="ECO:0000313" key="5">
    <source>
        <dbReference type="Proteomes" id="UP000195402"/>
    </source>
</evidence>
<evidence type="ECO:0000313" key="4">
    <source>
        <dbReference type="EMBL" id="OVA19481.1"/>
    </source>
</evidence>
<accession>A0A200R9U5</accession>
<name>A0A200R9U5_MACCD</name>
<dbReference type="STRING" id="56857.A0A200R9U5"/>
<evidence type="ECO:0000256" key="1">
    <source>
        <dbReference type="ARBA" id="ARBA00010820"/>
    </source>
</evidence>
<dbReference type="EMBL" id="MVGT01000186">
    <property type="protein sequence ID" value="OVA19481.1"/>
    <property type="molecule type" value="Genomic_DNA"/>
</dbReference>
<dbReference type="Proteomes" id="UP000195402">
    <property type="component" value="Unassembled WGS sequence"/>
</dbReference>
<keyword evidence="5" id="KW-1185">Reference proteome</keyword>
<dbReference type="PANTHER" id="PTHR31662">
    <property type="entry name" value="BNAANNG10740D PROTEIN-RELATED"/>
    <property type="match status" value="1"/>
</dbReference>
<feature type="region of interest" description="Disordered" evidence="2">
    <location>
        <begin position="1"/>
        <end position="42"/>
    </location>
</feature>
<reference evidence="4 5" key="1">
    <citation type="journal article" date="2017" name="Mol. Plant">
        <title>The Genome of Medicinal Plant Macleaya cordata Provides New Insights into Benzylisoquinoline Alkaloids Metabolism.</title>
        <authorList>
            <person name="Liu X."/>
            <person name="Liu Y."/>
            <person name="Huang P."/>
            <person name="Ma Y."/>
            <person name="Qing Z."/>
            <person name="Tang Q."/>
            <person name="Cao H."/>
            <person name="Cheng P."/>
            <person name="Zheng Y."/>
            <person name="Yuan Z."/>
            <person name="Zhou Y."/>
            <person name="Liu J."/>
            <person name="Tang Z."/>
            <person name="Zhuo Y."/>
            <person name="Zhang Y."/>
            <person name="Yu L."/>
            <person name="Huang J."/>
            <person name="Yang P."/>
            <person name="Peng Q."/>
            <person name="Zhang J."/>
            <person name="Jiang W."/>
            <person name="Zhang Z."/>
            <person name="Lin K."/>
            <person name="Ro D.K."/>
            <person name="Chen X."/>
            <person name="Xiong X."/>
            <person name="Shang Y."/>
            <person name="Huang S."/>
            <person name="Zeng J."/>
        </authorList>
    </citation>
    <scope>NUCLEOTIDE SEQUENCE [LARGE SCALE GENOMIC DNA]</scope>
    <source>
        <strain evidence="5">cv. BLH2017</strain>
        <tissue evidence="4">Root</tissue>
    </source>
</reference>
<evidence type="ECO:0000259" key="3">
    <source>
        <dbReference type="Pfam" id="PF04504"/>
    </source>
</evidence>
<protein>
    <recommendedName>
        <fullName evidence="3">Glabrous enhancer-binding protein-like DBD domain-containing protein</fullName>
    </recommendedName>
</protein>